<dbReference type="EMBL" id="CP109495">
    <property type="protein sequence ID" value="WUX53429.1"/>
    <property type="molecule type" value="Genomic_DNA"/>
</dbReference>
<gene>
    <name evidence="2" type="ORF">OG442_18790</name>
</gene>
<evidence type="ECO:0000313" key="2">
    <source>
        <dbReference type="EMBL" id="WUX53429.1"/>
    </source>
</evidence>
<organism evidence="2 3">
    <name type="scientific">Streptomyces niveus</name>
    <name type="common">Streptomyces spheroides</name>
    <dbReference type="NCBI Taxonomy" id="193462"/>
    <lineage>
        <taxon>Bacteria</taxon>
        <taxon>Bacillati</taxon>
        <taxon>Actinomycetota</taxon>
        <taxon>Actinomycetes</taxon>
        <taxon>Kitasatosporales</taxon>
        <taxon>Streptomycetaceae</taxon>
        <taxon>Streptomyces</taxon>
    </lineage>
</organism>
<evidence type="ECO:0000313" key="3">
    <source>
        <dbReference type="Proteomes" id="UP001432209"/>
    </source>
</evidence>
<evidence type="ECO:0000256" key="1">
    <source>
        <dbReference type="SAM" id="Phobius"/>
    </source>
</evidence>
<keyword evidence="1" id="KW-0472">Membrane</keyword>
<evidence type="ECO:0008006" key="4">
    <source>
        <dbReference type="Google" id="ProtNLM"/>
    </source>
</evidence>
<keyword evidence="1" id="KW-1133">Transmembrane helix</keyword>
<dbReference type="RefSeq" id="WP_329077034.1">
    <property type="nucleotide sequence ID" value="NZ_CP109495.1"/>
</dbReference>
<name>A0ABZ2A4N2_STRNV</name>
<keyword evidence="3" id="KW-1185">Reference proteome</keyword>
<reference evidence="2" key="1">
    <citation type="submission" date="2022-10" db="EMBL/GenBank/DDBJ databases">
        <title>The complete genomes of actinobacterial strains from the NBC collection.</title>
        <authorList>
            <person name="Joergensen T.S."/>
            <person name="Alvarez Arevalo M."/>
            <person name="Sterndorff E.B."/>
            <person name="Faurdal D."/>
            <person name="Vuksanovic O."/>
            <person name="Mourched A.-S."/>
            <person name="Charusanti P."/>
            <person name="Shaw S."/>
            <person name="Blin K."/>
            <person name="Weber T."/>
        </authorList>
    </citation>
    <scope>NUCLEOTIDE SEQUENCE</scope>
    <source>
        <strain evidence="2">NBC_01432</strain>
    </source>
</reference>
<feature type="transmembrane region" description="Helical" evidence="1">
    <location>
        <begin position="64"/>
        <end position="97"/>
    </location>
</feature>
<sequence length="294" mass="32021">MNPLLLTLGTKLTERWLNLLVLPGALFLGVLAAGTTLGHAHWNDVHRLSESLDELTARPVLDRTGTAAVAVAAILLLSAALSLAAQFLGSAVEGFWLRESRFPLGRRLQRRRHTAWQRLDRERTDAIRDPATPPDGIERLTRARDRIALTPPTRPTWYGDRLAAAALRVHAAYGIDLAAVWPRLWLILSEPAQRQIESTRTSLTAAARLGAWSLGYLTVAAWWWPAALIAAACATLAHSRARASVEAMASLVESAVDVHARDLSTLVGLQAPDTPGLLSPANGDRLSEIFRKAE</sequence>
<protein>
    <recommendedName>
        <fullName evidence="4">Vegetative cell wall protein gp1</fullName>
    </recommendedName>
</protein>
<accession>A0ABZ2A4N2</accession>
<keyword evidence="1" id="KW-0812">Transmembrane</keyword>
<dbReference type="Proteomes" id="UP001432209">
    <property type="component" value="Chromosome"/>
</dbReference>
<proteinExistence type="predicted"/>